<evidence type="ECO:0000256" key="11">
    <source>
        <dbReference type="ARBA" id="ARBA00022777"/>
    </source>
</evidence>
<dbReference type="Gene3D" id="3.40.50.300">
    <property type="entry name" value="P-loop containing nucleotide triphosphate hydrolases"/>
    <property type="match status" value="1"/>
</dbReference>
<protein>
    <recommendedName>
        <fullName evidence="14">Bifunctional adenosylcobalamin biosynthesis protein</fullName>
        <ecNumber evidence="14">2.7.1.156</ecNumber>
        <ecNumber evidence="14">2.7.7.62</ecNumber>
    </recommendedName>
</protein>
<dbReference type="Proteomes" id="UP001556692">
    <property type="component" value="Unassembled WGS sequence"/>
</dbReference>
<dbReference type="PANTHER" id="PTHR34848:SF1">
    <property type="entry name" value="BIFUNCTIONAL ADENOSYLCOBALAMIN BIOSYNTHESIS PROTEIN COBU"/>
    <property type="match status" value="1"/>
</dbReference>
<reference evidence="15 16" key="1">
    <citation type="submission" date="2024-05" db="EMBL/GenBank/DDBJ databases">
        <authorList>
            <person name="Jiang F."/>
        </authorList>
    </citation>
    <scope>NUCLEOTIDE SEQUENCE [LARGE SCALE GENOMIC DNA]</scope>
    <source>
        <strain evidence="15 16">LZ166</strain>
    </source>
</reference>
<dbReference type="Pfam" id="PF02283">
    <property type="entry name" value="CobU"/>
    <property type="match status" value="1"/>
</dbReference>
<comment type="function">
    <text evidence="4 14">Catalyzes ATP-dependent phosphorylation of adenosylcobinamide and addition of GMP to adenosylcobinamide phosphate.</text>
</comment>
<dbReference type="EC" id="2.7.7.62" evidence="14"/>
<evidence type="ECO:0000313" key="16">
    <source>
        <dbReference type="Proteomes" id="UP001556692"/>
    </source>
</evidence>
<comment type="pathway">
    <text evidence="5 14">Cofactor biosynthesis; adenosylcobalamin biosynthesis; adenosylcobalamin from cob(II)yrinate a,c-diamide: step 6/7.</text>
</comment>
<keyword evidence="16" id="KW-1185">Reference proteome</keyword>
<proteinExistence type="inferred from homology"/>
<keyword evidence="8 14" id="KW-0169">Cobalamin biosynthesis</keyword>
<evidence type="ECO:0000256" key="12">
    <source>
        <dbReference type="ARBA" id="ARBA00022840"/>
    </source>
</evidence>
<dbReference type="GO" id="GO:0008820">
    <property type="term" value="F:cobinamide phosphate guanylyltransferase activity"/>
    <property type="evidence" value="ECO:0007669"/>
    <property type="project" value="UniProtKB-EC"/>
</dbReference>
<dbReference type="NCBIfam" id="NF004469">
    <property type="entry name" value="PRK05800.1"/>
    <property type="match status" value="1"/>
</dbReference>
<comment type="catalytic activity">
    <reaction evidence="2 14">
        <text>adenosylcob(III)inamide phosphate + GTP + H(+) = adenosylcob(III)inamide-GDP + diphosphate</text>
        <dbReference type="Rhea" id="RHEA:22712"/>
        <dbReference type="ChEBI" id="CHEBI:15378"/>
        <dbReference type="ChEBI" id="CHEBI:33019"/>
        <dbReference type="ChEBI" id="CHEBI:37565"/>
        <dbReference type="ChEBI" id="CHEBI:58502"/>
        <dbReference type="ChEBI" id="CHEBI:60487"/>
        <dbReference type="EC" id="2.7.7.62"/>
    </reaction>
</comment>
<name>A0ABV3SMC8_9HYPH</name>
<organism evidence="15 16">
    <name type="scientific">Aquibium pacificus</name>
    <dbReference type="NCBI Taxonomy" id="3153579"/>
    <lineage>
        <taxon>Bacteria</taxon>
        <taxon>Pseudomonadati</taxon>
        <taxon>Pseudomonadota</taxon>
        <taxon>Alphaproteobacteria</taxon>
        <taxon>Hyphomicrobiales</taxon>
        <taxon>Phyllobacteriaceae</taxon>
        <taxon>Aquibium</taxon>
    </lineage>
</organism>
<evidence type="ECO:0000256" key="6">
    <source>
        <dbReference type="ARBA" id="ARBA00005159"/>
    </source>
</evidence>
<keyword evidence="13 14" id="KW-0342">GTP-binding</keyword>
<accession>A0ABV3SMC8</accession>
<evidence type="ECO:0000256" key="14">
    <source>
        <dbReference type="PIRNR" id="PIRNR006135"/>
    </source>
</evidence>
<dbReference type="PIRSF" id="PIRSF006135">
    <property type="entry name" value="CobU"/>
    <property type="match status" value="1"/>
</dbReference>
<dbReference type="InterPro" id="IPR003203">
    <property type="entry name" value="CobU/CobP"/>
</dbReference>
<keyword evidence="11 14" id="KW-0418">Kinase</keyword>
<comment type="pathway">
    <text evidence="6 14">Cofactor biosynthesis; adenosylcobalamin biosynthesis; adenosylcobalamin from cob(II)yrinate a,c-diamide: step 5/7.</text>
</comment>
<comment type="catalytic activity">
    <reaction evidence="1 14">
        <text>adenosylcob(III)inamide + ATP = adenosylcob(III)inamide phosphate + ADP + H(+)</text>
        <dbReference type="Rhea" id="RHEA:15769"/>
        <dbReference type="ChEBI" id="CHEBI:2480"/>
        <dbReference type="ChEBI" id="CHEBI:15378"/>
        <dbReference type="ChEBI" id="CHEBI:30616"/>
        <dbReference type="ChEBI" id="CHEBI:58502"/>
        <dbReference type="ChEBI" id="CHEBI:456216"/>
        <dbReference type="EC" id="2.7.1.156"/>
    </reaction>
</comment>
<dbReference type="EC" id="2.7.1.156" evidence="14"/>
<evidence type="ECO:0000313" key="15">
    <source>
        <dbReference type="EMBL" id="MEX0407938.1"/>
    </source>
</evidence>
<dbReference type="RefSeq" id="WP_367955793.1">
    <property type="nucleotide sequence ID" value="NZ_JBDPGJ010000004.1"/>
</dbReference>
<keyword evidence="12 14" id="KW-0067">ATP-binding</keyword>
<dbReference type="GO" id="GO:0043752">
    <property type="term" value="F:adenosylcobinamide kinase activity"/>
    <property type="evidence" value="ECO:0007669"/>
    <property type="project" value="UniProtKB-EC"/>
</dbReference>
<keyword evidence="15" id="KW-0548">Nucleotidyltransferase</keyword>
<comment type="similarity">
    <text evidence="7 14">Belongs to the CobU/CobP family.</text>
</comment>
<evidence type="ECO:0000256" key="8">
    <source>
        <dbReference type="ARBA" id="ARBA00022573"/>
    </source>
</evidence>
<evidence type="ECO:0000256" key="1">
    <source>
        <dbReference type="ARBA" id="ARBA00000312"/>
    </source>
</evidence>
<evidence type="ECO:0000256" key="2">
    <source>
        <dbReference type="ARBA" id="ARBA00000711"/>
    </source>
</evidence>
<keyword evidence="9 14" id="KW-0808">Transferase</keyword>
<evidence type="ECO:0000256" key="10">
    <source>
        <dbReference type="ARBA" id="ARBA00022741"/>
    </source>
</evidence>
<evidence type="ECO:0000256" key="4">
    <source>
        <dbReference type="ARBA" id="ARBA00003889"/>
    </source>
</evidence>
<evidence type="ECO:0000256" key="9">
    <source>
        <dbReference type="ARBA" id="ARBA00022679"/>
    </source>
</evidence>
<evidence type="ECO:0000256" key="5">
    <source>
        <dbReference type="ARBA" id="ARBA00004692"/>
    </source>
</evidence>
<dbReference type="PANTHER" id="PTHR34848">
    <property type="match status" value="1"/>
</dbReference>
<dbReference type="InterPro" id="IPR027417">
    <property type="entry name" value="P-loop_NTPase"/>
</dbReference>
<keyword evidence="10 14" id="KW-0547">Nucleotide-binding</keyword>
<sequence>MPEQGSLTFVLGGARSGKSRHAETLVSACPAPWAYIATAQAFDDEMRERIGLHRERRDGRWHTVEAPLDLADAIGRVPDGQALLVDCLTLWLTNVMLAEQDVEAACENLATVLAKPHGQWFVVSNEVGLGIVPDNRLGRNFRDAAGRLNQMVASKADAVLFMVAGLPMKVK</sequence>
<dbReference type="SUPFAM" id="SSF52540">
    <property type="entry name" value="P-loop containing nucleoside triphosphate hydrolases"/>
    <property type="match status" value="1"/>
</dbReference>
<evidence type="ECO:0000256" key="13">
    <source>
        <dbReference type="ARBA" id="ARBA00023134"/>
    </source>
</evidence>
<gene>
    <name evidence="15" type="primary">cobU</name>
    <name evidence="15" type="ORF">ABGN05_19960</name>
</gene>
<evidence type="ECO:0000256" key="3">
    <source>
        <dbReference type="ARBA" id="ARBA00001522"/>
    </source>
</evidence>
<comment type="caution">
    <text evidence="15">The sequence shown here is derived from an EMBL/GenBank/DDBJ whole genome shotgun (WGS) entry which is preliminary data.</text>
</comment>
<dbReference type="CDD" id="cd00544">
    <property type="entry name" value="CobU"/>
    <property type="match status" value="1"/>
</dbReference>
<dbReference type="EMBL" id="JBDPGJ010000004">
    <property type="protein sequence ID" value="MEX0407938.1"/>
    <property type="molecule type" value="Genomic_DNA"/>
</dbReference>
<evidence type="ECO:0000256" key="7">
    <source>
        <dbReference type="ARBA" id="ARBA00007490"/>
    </source>
</evidence>
<comment type="catalytic activity">
    <reaction evidence="3">
        <text>adenosylcob(III)inamide + GTP = adenosylcob(III)inamide phosphate + GDP + H(+)</text>
        <dbReference type="Rhea" id="RHEA:15765"/>
        <dbReference type="ChEBI" id="CHEBI:2480"/>
        <dbReference type="ChEBI" id="CHEBI:15378"/>
        <dbReference type="ChEBI" id="CHEBI:37565"/>
        <dbReference type="ChEBI" id="CHEBI:58189"/>
        <dbReference type="ChEBI" id="CHEBI:58502"/>
        <dbReference type="EC" id="2.7.1.156"/>
    </reaction>
</comment>